<organism evidence="3 5">
    <name type="scientific">Pseudomonas putida</name>
    <name type="common">Arthrobacter siderocapsulatus</name>
    <dbReference type="NCBI Taxonomy" id="303"/>
    <lineage>
        <taxon>Bacteria</taxon>
        <taxon>Pseudomonadati</taxon>
        <taxon>Pseudomonadota</taxon>
        <taxon>Gammaproteobacteria</taxon>
        <taxon>Pseudomonadales</taxon>
        <taxon>Pseudomonadaceae</taxon>
        <taxon>Pseudomonas</taxon>
    </lineage>
</organism>
<name>A0A1L7NP25_PSEPU</name>
<dbReference type="EMBL" id="AP015031">
    <property type="protein sequence ID" value="BAW27183.1"/>
    <property type="molecule type" value="Genomic_DNA"/>
</dbReference>
<accession>A0A1L7NP25</accession>
<protein>
    <submittedName>
        <fullName evidence="3">Uncharacterized protein</fullName>
    </submittedName>
</protein>
<gene>
    <name evidence="4" type="ORF">BGP82_28195</name>
    <name evidence="3" type="ORF">KF715C_pB770</name>
</gene>
<evidence type="ECO:0000313" key="5">
    <source>
        <dbReference type="Proteomes" id="UP000218731"/>
    </source>
</evidence>
<keyword evidence="2" id="KW-0472">Membrane</keyword>
<geneLocation type="plasmid" evidence="3">
    <name>pKF715B</name>
</geneLocation>
<reference evidence="3 5" key="1">
    <citation type="submission" date="2015-11" db="EMBL/GenBank/DDBJ databases">
        <title>Complete genome sequencing of a biphenyl-degrading bacterium, Pseudomonas putida KF715 (=NBRC110667).</title>
        <authorList>
            <person name="Suenaga H."/>
            <person name="Fujihara N."/>
            <person name="Watanabe T."/>
            <person name="Hirose J."/>
            <person name="Kimura N."/>
            <person name="Yamazoe A."/>
            <person name="Hosoyama A."/>
            <person name="Shimodaira J."/>
            <person name="Furukawa K."/>
        </authorList>
    </citation>
    <scope>NUCLEOTIDE SEQUENCE [LARGE SCALE GENOMIC DNA]</scope>
    <source>
        <strain evidence="3 5">KF715</strain>
        <plasmid evidence="3">pKF715B</plasmid>
        <plasmid evidence="5">Plasmid pkf715b dna</plasmid>
    </source>
</reference>
<dbReference type="Proteomes" id="UP000218731">
    <property type="component" value="Plasmid pKF715B"/>
</dbReference>
<evidence type="ECO:0000313" key="4">
    <source>
        <dbReference type="EMBL" id="POF99724.1"/>
    </source>
</evidence>
<keyword evidence="2" id="KW-1133">Transmembrane helix</keyword>
<evidence type="ECO:0000256" key="2">
    <source>
        <dbReference type="SAM" id="Phobius"/>
    </source>
</evidence>
<feature type="region of interest" description="Disordered" evidence="1">
    <location>
        <begin position="94"/>
        <end position="123"/>
    </location>
</feature>
<evidence type="ECO:0000313" key="6">
    <source>
        <dbReference type="Proteomes" id="UP000237378"/>
    </source>
</evidence>
<dbReference type="AlphaFoldDB" id="A0A1L7NP25"/>
<reference evidence="4 6" key="3">
    <citation type="submission" date="2018-03" db="EMBL/GenBank/DDBJ databases">
        <title>Draft genome of Pseudomonas putida strain KH-18-2.</title>
        <authorList>
            <person name="Yoshizawa S."/>
            <person name="Khan N.H."/>
            <person name="Nishimura M."/>
            <person name="Chiura H.X."/>
            <person name="Ogura Y."/>
            <person name="Hayashi T."/>
            <person name="Kogure K."/>
        </authorList>
    </citation>
    <scope>NUCLEOTIDE SEQUENCE [LARGE SCALE GENOMIC DNA]</scope>
    <source>
        <strain evidence="4 6">KH-18-2</strain>
    </source>
</reference>
<feature type="transmembrane region" description="Helical" evidence="2">
    <location>
        <begin position="47"/>
        <end position="65"/>
    </location>
</feature>
<sequence>MSSSKTAACRRTSKIQIRRKYVVGAVCLLAFLASSFAYQLPGLTAKAASFVVGYWAALPFVHLATGHGFGFKKKRAAPCGGACVDVHERCDAQREGEEASQEQADGAPHTGPAISRSPSVQSQ</sequence>
<dbReference type="Proteomes" id="UP000237378">
    <property type="component" value="Unassembled WGS sequence"/>
</dbReference>
<reference evidence="4 6" key="2">
    <citation type="submission" date="2016-08" db="EMBL/GenBank/DDBJ databases">
        <authorList>
            <person name="Seilhamer J.J."/>
        </authorList>
    </citation>
    <scope>NUCLEOTIDE SEQUENCE [LARGE SCALE GENOMIC DNA]</scope>
    <source>
        <strain evidence="4 6">KH-18-2</strain>
    </source>
</reference>
<dbReference type="EMBL" id="MING01000087">
    <property type="protein sequence ID" value="POF99724.1"/>
    <property type="molecule type" value="Genomic_DNA"/>
</dbReference>
<evidence type="ECO:0000256" key="1">
    <source>
        <dbReference type="SAM" id="MobiDB-lite"/>
    </source>
</evidence>
<geneLocation type="plasmid" evidence="5">
    <name>pkf715b dna</name>
</geneLocation>
<keyword evidence="3" id="KW-0614">Plasmid</keyword>
<keyword evidence="2" id="KW-0812">Transmembrane</keyword>
<proteinExistence type="predicted"/>
<evidence type="ECO:0000313" key="3">
    <source>
        <dbReference type="EMBL" id="BAW27183.1"/>
    </source>
</evidence>